<evidence type="ECO:0000313" key="7">
    <source>
        <dbReference type="EMBL" id="REE94882.1"/>
    </source>
</evidence>
<dbReference type="EMBL" id="QTTT01000001">
    <property type="protein sequence ID" value="REE94882.1"/>
    <property type="molecule type" value="Genomic_DNA"/>
</dbReference>
<feature type="transmembrane region" description="Helical" evidence="6">
    <location>
        <begin position="21"/>
        <end position="42"/>
    </location>
</feature>
<keyword evidence="8" id="KW-1185">Reference proteome</keyword>
<feature type="transmembrane region" description="Helical" evidence="6">
    <location>
        <begin position="227"/>
        <end position="248"/>
    </location>
</feature>
<keyword evidence="5 6" id="KW-0472">Membrane</keyword>
<dbReference type="InterPro" id="IPR022791">
    <property type="entry name" value="L-PG_synthase/AglD"/>
</dbReference>
<sequence>MESVLPATHPATIPRVRRRRWALGAAVVAALALVVAITGTAGHVRACFAALADVHWAFLVALGVLSALHYVLAGITLRAVAEVATPLGETILVQFTAAAANRLTPSGLGAAAVNTRYLVCRGTDTVRAVTSVAVMQVMGAVADLLLLLAIAALSPGSGGTLGLLASRAVEAAGALPVAPALALVAVVAVIALVCGGRVLRSRAAAHALARVLAGCAGLLRRPGDLCLTLLASAATTLVMAVALAVATLAVPGTGVAPADLWIIVTAYMIGSAAGSALPSPGGVGGTEAALVATLTAVGVAAGPALHAVLLFRALTYWAPVPFGAVAARRLSPMTERGI</sequence>
<evidence type="ECO:0000256" key="4">
    <source>
        <dbReference type="ARBA" id="ARBA00022989"/>
    </source>
</evidence>
<keyword evidence="3 6" id="KW-0812">Transmembrane</keyword>
<dbReference type="GO" id="GO:0005886">
    <property type="term" value="C:plasma membrane"/>
    <property type="evidence" value="ECO:0007669"/>
    <property type="project" value="UniProtKB-SubCell"/>
</dbReference>
<dbReference type="PANTHER" id="PTHR39087:SF2">
    <property type="entry name" value="UPF0104 MEMBRANE PROTEIN MJ1595"/>
    <property type="match status" value="1"/>
</dbReference>
<evidence type="ECO:0000256" key="2">
    <source>
        <dbReference type="ARBA" id="ARBA00022475"/>
    </source>
</evidence>
<accession>A0A3D9SG55</accession>
<gene>
    <name evidence="7" type="ORF">DFJ69_0251</name>
</gene>
<name>A0A3D9SG55_9ACTN</name>
<reference evidence="7 8" key="1">
    <citation type="submission" date="2018-08" db="EMBL/GenBank/DDBJ databases">
        <title>Sequencing the genomes of 1000 actinobacteria strains.</title>
        <authorList>
            <person name="Klenk H.-P."/>
        </authorList>
    </citation>
    <scope>NUCLEOTIDE SEQUENCE [LARGE SCALE GENOMIC DNA]</scope>
    <source>
        <strain evidence="7 8">DSM 43927</strain>
    </source>
</reference>
<feature type="transmembrane region" description="Helical" evidence="6">
    <location>
        <begin position="173"/>
        <end position="194"/>
    </location>
</feature>
<evidence type="ECO:0000256" key="3">
    <source>
        <dbReference type="ARBA" id="ARBA00022692"/>
    </source>
</evidence>
<comment type="subcellular location">
    <subcellularLocation>
        <location evidence="1">Cell membrane</location>
        <topology evidence="1">Multi-pass membrane protein</topology>
    </subcellularLocation>
</comment>
<feature type="transmembrane region" description="Helical" evidence="6">
    <location>
        <begin position="131"/>
        <end position="153"/>
    </location>
</feature>
<evidence type="ECO:0000256" key="6">
    <source>
        <dbReference type="SAM" id="Phobius"/>
    </source>
</evidence>
<dbReference type="PANTHER" id="PTHR39087">
    <property type="entry name" value="UPF0104 MEMBRANE PROTEIN MJ1595"/>
    <property type="match status" value="1"/>
</dbReference>
<dbReference type="Proteomes" id="UP000256661">
    <property type="component" value="Unassembled WGS sequence"/>
</dbReference>
<comment type="caution">
    <text evidence="7">The sequence shown here is derived from an EMBL/GenBank/DDBJ whole genome shotgun (WGS) entry which is preliminary data.</text>
</comment>
<dbReference type="AlphaFoldDB" id="A0A3D9SG55"/>
<keyword evidence="2" id="KW-1003">Cell membrane</keyword>
<keyword evidence="4 6" id="KW-1133">Transmembrane helix</keyword>
<evidence type="ECO:0000313" key="8">
    <source>
        <dbReference type="Proteomes" id="UP000256661"/>
    </source>
</evidence>
<evidence type="ECO:0000256" key="5">
    <source>
        <dbReference type="ARBA" id="ARBA00023136"/>
    </source>
</evidence>
<dbReference type="Pfam" id="PF03706">
    <property type="entry name" value="LPG_synthase_TM"/>
    <property type="match status" value="1"/>
</dbReference>
<protein>
    <submittedName>
        <fullName evidence="7">Uncharacterized membrane protein YbhN (UPF0104 family)</fullName>
    </submittedName>
</protein>
<evidence type="ECO:0000256" key="1">
    <source>
        <dbReference type="ARBA" id="ARBA00004651"/>
    </source>
</evidence>
<proteinExistence type="predicted"/>
<feature type="transmembrane region" description="Helical" evidence="6">
    <location>
        <begin position="54"/>
        <end position="72"/>
    </location>
</feature>
<feature type="transmembrane region" description="Helical" evidence="6">
    <location>
        <begin position="260"/>
        <end position="277"/>
    </location>
</feature>
<feature type="transmembrane region" description="Helical" evidence="6">
    <location>
        <begin position="289"/>
        <end position="311"/>
    </location>
</feature>
<organism evidence="7 8">
    <name type="scientific">Thermomonospora umbrina</name>
    <dbReference type="NCBI Taxonomy" id="111806"/>
    <lineage>
        <taxon>Bacteria</taxon>
        <taxon>Bacillati</taxon>
        <taxon>Actinomycetota</taxon>
        <taxon>Actinomycetes</taxon>
        <taxon>Streptosporangiales</taxon>
        <taxon>Thermomonosporaceae</taxon>
        <taxon>Thermomonospora</taxon>
    </lineage>
</organism>